<dbReference type="Pfam" id="PF18199">
    <property type="entry name" value="Dynein_C"/>
    <property type="match status" value="1"/>
</dbReference>
<name>A0A8J8WCM2_CHIOP</name>
<dbReference type="GO" id="GO:0007018">
    <property type="term" value="P:microtubule-based movement"/>
    <property type="evidence" value="ECO:0007669"/>
    <property type="project" value="InterPro"/>
</dbReference>
<evidence type="ECO:0000313" key="3">
    <source>
        <dbReference type="Proteomes" id="UP000770661"/>
    </source>
</evidence>
<sequence length="182" mass="20651">MCKGQSDYIEYIHQLPGTDSPEVFGLHPNADITYQINTAKAILDTILSMQPKEGGDRGGESREAVVSGLANDMLSKLPADYIQHEIREALQRMGAILPMNIFLRQELDRMQRVLKVVRQTLQDLHLAIEGTIIMSTSLRDMLDAMYDARVPEQWLKVRPFSFFYITKGLAKDIKKRGNKKTA</sequence>
<dbReference type="PANTHER" id="PTHR46961">
    <property type="entry name" value="DYNEIN HEAVY CHAIN 1, AXONEMAL-LIKE PROTEIN"/>
    <property type="match status" value="1"/>
</dbReference>
<evidence type="ECO:0000259" key="1">
    <source>
        <dbReference type="Pfam" id="PF18199"/>
    </source>
</evidence>
<organism evidence="2 3">
    <name type="scientific">Chionoecetes opilio</name>
    <name type="common">Atlantic snow crab</name>
    <name type="synonym">Cancer opilio</name>
    <dbReference type="NCBI Taxonomy" id="41210"/>
    <lineage>
        <taxon>Eukaryota</taxon>
        <taxon>Metazoa</taxon>
        <taxon>Ecdysozoa</taxon>
        <taxon>Arthropoda</taxon>
        <taxon>Crustacea</taxon>
        <taxon>Multicrustacea</taxon>
        <taxon>Malacostraca</taxon>
        <taxon>Eumalacostraca</taxon>
        <taxon>Eucarida</taxon>
        <taxon>Decapoda</taxon>
        <taxon>Pleocyemata</taxon>
        <taxon>Brachyura</taxon>
        <taxon>Eubrachyura</taxon>
        <taxon>Majoidea</taxon>
        <taxon>Majidae</taxon>
        <taxon>Chionoecetes</taxon>
    </lineage>
</organism>
<dbReference type="EMBL" id="JACEEZ010026037">
    <property type="protein sequence ID" value="KAG0695295.1"/>
    <property type="molecule type" value="Genomic_DNA"/>
</dbReference>
<keyword evidence="3" id="KW-1185">Reference proteome</keyword>
<evidence type="ECO:0000313" key="2">
    <source>
        <dbReference type="EMBL" id="KAG0695295.1"/>
    </source>
</evidence>
<dbReference type="GO" id="GO:0045505">
    <property type="term" value="F:dynein intermediate chain binding"/>
    <property type="evidence" value="ECO:0007669"/>
    <property type="project" value="InterPro"/>
</dbReference>
<dbReference type="GO" id="GO:0051959">
    <property type="term" value="F:dynein light intermediate chain binding"/>
    <property type="evidence" value="ECO:0007669"/>
    <property type="project" value="InterPro"/>
</dbReference>
<accession>A0A8J8WCM2</accession>
<dbReference type="OrthoDB" id="6373779at2759"/>
<dbReference type="Gene3D" id="1.20.1270.280">
    <property type="match status" value="1"/>
</dbReference>
<proteinExistence type="predicted"/>
<feature type="domain" description="Dynein heavy chain C-terminal" evidence="1">
    <location>
        <begin position="37"/>
        <end position="157"/>
    </location>
</feature>
<comment type="caution">
    <text evidence="2">The sequence shown here is derived from an EMBL/GenBank/DDBJ whole genome shotgun (WGS) entry which is preliminary data.</text>
</comment>
<dbReference type="Proteomes" id="UP000770661">
    <property type="component" value="Unassembled WGS sequence"/>
</dbReference>
<gene>
    <name evidence="2" type="primary">DNAH8_1</name>
    <name evidence="2" type="ORF">GWK47_026954</name>
</gene>
<dbReference type="PANTHER" id="PTHR46961:SF19">
    <property type="entry name" value="DYNEIN HEAVY CHAIN 5, AXONEMAL"/>
    <property type="match status" value="1"/>
</dbReference>
<dbReference type="InterPro" id="IPR041228">
    <property type="entry name" value="Dynein_C"/>
</dbReference>
<dbReference type="GO" id="GO:0030286">
    <property type="term" value="C:dynein complex"/>
    <property type="evidence" value="ECO:0007669"/>
    <property type="project" value="InterPro"/>
</dbReference>
<reference evidence="2" key="1">
    <citation type="submission" date="2020-07" db="EMBL/GenBank/DDBJ databases">
        <title>The High-quality genome of the commercially important snow crab, Chionoecetes opilio.</title>
        <authorList>
            <person name="Jeong J.-H."/>
            <person name="Ryu S."/>
        </authorList>
    </citation>
    <scope>NUCLEOTIDE SEQUENCE</scope>
    <source>
        <strain evidence="2">MADBK_172401_WGS</strain>
        <tissue evidence="2">Digestive gland</tissue>
    </source>
</reference>
<dbReference type="InterPro" id="IPR026983">
    <property type="entry name" value="DHC"/>
</dbReference>
<dbReference type="AlphaFoldDB" id="A0A8J8WCM2"/>
<protein>
    <submittedName>
        <fullName evidence="2">Dynein heavy chain 8, axonemal</fullName>
    </submittedName>
</protein>